<dbReference type="InterPro" id="IPR005614">
    <property type="entry name" value="NrfD-like"/>
</dbReference>
<feature type="transmembrane region" description="Helical" evidence="7">
    <location>
        <begin position="168"/>
        <end position="191"/>
    </location>
</feature>
<dbReference type="EMBL" id="LAZR01000693">
    <property type="protein sequence ID" value="KKN60530.1"/>
    <property type="molecule type" value="Genomic_DNA"/>
</dbReference>
<reference evidence="8" key="1">
    <citation type="journal article" date="2015" name="Nature">
        <title>Complex archaea that bridge the gap between prokaryotes and eukaryotes.</title>
        <authorList>
            <person name="Spang A."/>
            <person name="Saw J.H."/>
            <person name="Jorgensen S.L."/>
            <person name="Zaremba-Niedzwiedzka K."/>
            <person name="Martijn J."/>
            <person name="Lind A.E."/>
            <person name="van Eijk R."/>
            <person name="Schleper C."/>
            <person name="Guy L."/>
            <person name="Ettema T.J."/>
        </authorList>
    </citation>
    <scope>NUCLEOTIDE SEQUENCE</scope>
</reference>
<gene>
    <name evidence="8" type="ORF">LCGC14_0531090</name>
</gene>
<comment type="similarity">
    <text evidence="2">Belongs to the NrfD family.</text>
</comment>
<dbReference type="PANTHER" id="PTHR34856">
    <property type="entry name" value="PROTEIN NRFD"/>
    <property type="match status" value="1"/>
</dbReference>
<organism evidence="8">
    <name type="scientific">marine sediment metagenome</name>
    <dbReference type="NCBI Taxonomy" id="412755"/>
    <lineage>
        <taxon>unclassified sequences</taxon>
        <taxon>metagenomes</taxon>
        <taxon>ecological metagenomes</taxon>
    </lineage>
</organism>
<dbReference type="PANTHER" id="PTHR34856:SF2">
    <property type="entry name" value="PROTEIN NRFD"/>
    <property type="match status" value="1"/>
</dbReference>
<feature type="transmembrane region" description="Helical" evidence="7">
    <location>
        <begin position="244"/>
        <end position="265"/>
    </location>
</feature>
<dbReference type="AlphaFoldDB" id="A0A0F9RVQ3"/>
<protein>
    <recommendedName>
        <fullName evidence="9">Polysulfide reductase</fullName>
    </recommendedName>
</protein>
<comment type="caution">
    <text evidence="8">The sequence shown here is derived from an EMBL/GenBank/DDBJ whole genome shotgun (WGS) entry which is preliminary data.</text>
</comment>
<evidence type="ECO:0000256" key="3">
    <source>
        <dbReference type="ARBA" id="ARBA00022475"/>
    </source>
</evidence>
<evidence type="ECO:0000256" key="6">
    <source>
        <dbReference type="ARBA" id="ARBA00023136"/>
    </source>
</evidence>
<feature type="transmembrane region" description="Helical" evidence="7">
    <location>
        <begin position="285"/>
        <end position="308"/>
    </location>
</feature>
<keyword evidence="6 7" id="KW-0472">Membrane</keyword>
<name>A0A0F9RVQ3_9ZZZZ</name>
<dbReference type="GO" id="GO:0005886">
    <property type="term" value="C:plasma membrane"/>
    <property type="evidence" value="ECO:0007669"/>
    <property type="project" value="UniProtKB-SubCell"/>
</dbReference>
<proteinExistence type="inferred from homology"/>
<evidence type="ECO:0008006" key="9">
    <source>
        <dbReference type="Google" id="ProtNLM"/>
    </source>
</evidence>
<evidence type="ECO:0000256" key="1">
    <source>
        <dbReference type="ARBA" id="ARBA00004651"/>
    </source>
</evidence>
<feature type="transmembrane region" description="Helical" evidence="7">
    <location>
        <begin position="320"/>
        <end position="347"/>
    </location>
</feature>
<dbReference type="InterPro" id="IPR052049">
    <property type="entry name" value="Electron_transfer_protein"/>
</dbReference>
<evidence type="ECO:0000313" key="8">
    <source>
        <dbReference type="EMBL" id="KKN60530.1"/>
    </source>
</evidence>
<accession>A0A0F9RVQ3</accession>
<evidence type="ECO:0000256" key="2">
    <source>
        <dbReference type="ARBA" id="ARBA00008929"/>
    </source>
</evidence>
<keyword evidence="3" id="KW-1003">Cell membrane</keyword>
<evidence type="ECO:0000256" key="7">
    <source>
        <dbReference type="SAM" id="Phobius"/>
    </source>
</evidence>
<evidence type="ECO:0000256" key="4">
    <source>
        <dbReference type="ARBA" id="ARBA00022692"/>
    </source>
</evidence>
<feature type="transmembrane region" description="Helical" evidence="7">
    <location>
        <begin position="367"/>
        <end position="385"/>
    </location>
</feature>
<sequence>MEKLAEHLWPILKQITGYIYPNEIELYWGMLIVIYPYITGLVAGAFILASLVKVFNVKELQPTYQLSLLTSLAFLIVAPLPLLAHLGHPERSLEIFLTPNKSSAMAMFGFVYAWYLMAVLLLEIWFDYRKDLIMWADKEKGLRRLIKRIITLFSTDTSERAVKFDKKAVKIITIIGIPSAFLLHGYVGFIFGSIKANPWWSSVLMPIVFLFSAIVSGIALVLLIYMVVTLVRRQELVMASLDKLANYLFFTMIVAFSLEALDFIHRLYESEESITILSQLISGKLFVSLVVIQFLLGMILPLGALAAVKLFRVPAELRRHVYFVSALLVQVGIFTTRWNVVIGGQLFSKSFRGLTAYKMTLGGMEGLLASLAFLILPFVILYILVKILPPWEKNRTP</sequence>
<evidence type="ECO:0000256" key="5">
    <source>
        <dbReference type="ARBA" id="ARBA00022989"/>
    </source>
</evidence>
<keyword evidence="4 7" id="KW-0812">Transmembrane</keyword>
<comment type="subcellular location">
    <subcellularLocation>
        <location evidence="1">Cell membrane</location>
        <topology evidence="1">Multi-pass membrane protein</topology>
    </subcellularLocation>
</comment>
<feature type="transmembrane region" description="Helical" evidence="7">
    <location>
        <begin position="104"/>
        <end position="126"/>
    </location>
</feature>
<feature type="transmembrane region" description="Helical" evidence="7">
    <location>
        <begin position="203"/>
        <end position="232"/>
    </location>
</feature>
<dbReference type="Pfam" id="PF03916">
    <property type="entry name" value="NrfD"/>
    <property type="match status" value="1"/>
</dbReference>
<keyword evidence="5 7" id="KW-1133">Transmembrane helix</keyword>
<dbReference type="Gene3D" id="1.20.1630.10">
    <property type="entry name" value="Formate dehydrogenase/DMSO reductase domain"/>
    <property type="match status" value="1"/>
</dbReference>
<feature type="transmembrane region" description="Helical" evidence="7">
    <location>
        <begin position="26"/>
        <end position="52"/>
    </location>
</feature>
<feature type="transmembrane region" description="Helical" evidence="7">
    <location>
        <begin position="64"/>
        <end position="84"/>
    </location>
</feature>